<organism evidence="1">
    <name type="scientific">viral metagenome</name>
    <dbReference type="NCBI Taxonomy" id="1070528"/>
    <lineage>
        <taxon>unclassified sequences</taxon>
        <taxon>metagenomes</taxon>
        <taxon>organismal metagenomes</taxon>
    </lineage>
</organism>
<accession>A0A6C0DIF9</accession>
<name>A0A6C0DIF9_9ZZZZ</name>
<protein>
    <submittedName>
        <fullName evidence="1">Uncharacterized protein</fullName>
    </submittedName>
</protein>
<evidence type="ECO:0000313" key="1">
    <source>
        <dbReference type="EMBL" id="QHT16718.1"/>
    </source>
</evidence>
<sequence length="134" mass="15189">MILLPYFIDTSNCNWTKLNIFLSDGGKAFWHTDDSEKQVKKMLKENGFPLLSLKTEQGVMYANIDSGILNISEFYQWSELSDPQKSEDDVWRTFLIPTALWSCPVFRQEFLVSSGLPPILTGSTLFSLTAPLSS</sequence>
<dbReference type="EMBL" id="MN739626">
    <property type="protein sequence ID" value="QHT16718.1"/>
    <property type="molecule type" value="Genomic_DNA"/>
</dbReference>
<dbReference type="AlphaFoldDB" id="A0A6C0DIF9"/>
<reference evidence="1" key="1">
    <citation type="journal article" date="2020" name="Nature">
        <title>Giant virus diversity and host interactions through global metagenomics.</title>
        <authorList>
            <person name="Schulz F."/>
            <person name="Roux S."/>
            <person name="Paez-Espino D."/>
            <person name="Jungbluth S."/>
            <person name="Walsh D.A."/>
            <person name="Denef V.J."/>
            <person name="McMahon K.D."/>
            <person name="Konstantinidis K.T."/>
            <person name="Eloe-Fadrosh E.A."/>
            <person name="Kyrpides N.C."/>
            <person name="Woyke T."/>
        </authorList>
    </citation>
    <scope>NUCLEOTIDE SEQUENCE</scope>
    <source>
        <strain evidence="1">GVMAG-M-3300023174-189</strain>
    </source>
</reference>
<proteinExistence type="predicted"/>